<name>A0A9P7HWM2_9HYPO</name>
<reference evidence="3" key="1">
    <citation type="journal article" date="2020" name="bioRxiv">
        <title>Historical genomics reveals the evolutionary mechanisms behind multiple outbreaks of the host-specific coffee wilt pathogen Fusarium xylarioides.</title>
        <authorList>
            <person name="Peck D."/>
            <person name="Nowell R.W."/>
            <person name="Flood J."/>
            <person name="Ryan M.J."/>
            <person name="Barraclough T.G."/>
        </authorList>
    </citation>
    <scope>NUCLEOTIDE SEQUENCE</scope>
    <source>
        <strain evidence="3">IMI 127659i</strain>
    </source>
</reference>
<dbReference type="OrthoDB" id="20872at2759"/>
<accession>A0A9P7HWM2</accession>
<protein>
    <recommendedName>
        <fullName evidence="2">Nucleoside phosphorylase domain-containing protein</fullName>
    </recommendedName>
</protein>
<dbReference type="EMBL" id="JADFTT010000307">
    <property type="protein sequence ID" value="KAG5763466.1"/>
    <property type="molecule type" value="Genomic_DNA"/>
</dbReference>
<feature type="compositionally biased region" description="Polar residues" evidence="1">
    <location>
        <begin position="37"/>
        <end position="54"/>
    </location>
</feature>
<evidence type="ECO:0000313" key="4">
    <source>
        <dbReference type="Proteomes" id="UP000750502"/>
    </source>
</evidence>
<dbReference type="Pfam" id="PF01048">
    <property type="entry name" value="PNP_UDP_1"/>
    <property type="match status" value="1"/>
</dbReference>
<feature type="region of interest" description="Disordered" evidence="1">
    <location>
        <begin position="35"/>
        <end position="59"/>
    </location>
</feature>
<dbReference type="Gene3D" id="3.40.50.1580">
    <property type="entry name" value="Nucleoside phosphorylase domain"/>
    <property type="match status" value="1"/>
</dbReference>
<gene>
    <name evidence="3" type="ORF">H9Q72_008456</name>
</gene>
<organism evidence="3 4">
    <name type="scientific">Fusarium xylarioides</name>
    <dbReference type="NCBI Taxonomy" id="221167"/>
    <lineage>
        <taxon>Eukaryota</taxon>
        <taxon>Fungi</taxon>
        <taxon>Dikarya</taxon>
        <taxon>Ascomycota</taxon>
        <taxon>Pezizomycotina</taxon>
        <taxon>Sordariomycetes</taxon>
        <taxon>Hypocreomycetidae</taxon>
        <taxon>Hypocreales</taxon>
        <taxon>Nectriaceae</taxon>
        <taxon>Fusarium</taxon>
        <taxon>Fusarium fujikuroi species complex</taxon>
    </lineage>
</organism>
<dbReference type="GO" id="GO:0009116">
    <property type="term" value="P:nucleoside metabolic process"/>
    <property type="evidence" value="ECO:0007669"/>
    <property type="project" value="InterPro"/>
</dbReference>
<feature type="domain" description="Nucleoside phosphorylase" evidence="2">
    <location>
        <begin position="64"/>
        <end position="192"/>
    </location>
</feature>
<dbReference type="Proteomes" id="UP000750502">
    <property type="component" value="Unassembled WGS sequence"/>
</dbReference>
<keyword evidence="4" id="KW-1185">Reference proteome</keyword>
<sequence>METDADFLHAYDVPGELSDAYDELLRRQAGLGKEFPVQSNASPNTQAGSSQRKTQPPRDRCDFKAAIICALPLEFDAIRSLFDSTWLEKHHHYGKLKGDTNHYINGRIGDLDVVVLLLSSMGKVSAATAAASLKCSYTELEVVFLAGICGGIPEVRSPNGGKREVLLGDVIVSSNMVQYDVGRRYQDDFVAKQPMHTGRKLINNFLVHLKTDVFSNDLMGRSAEVLQQIQRSNPKCQYLGSANDRLFEPTYQHQIDTSVLCTCFTSPSLMCRRCRSISCDEAGCDEKFLIPRCRIKEKMLLEEQGNISEAQKPLIFLGRYGSGDTVLKSSRDRDGLADRLGIEAFEMESAGLWEDLPCIVVKGVCDYADSHKNKKWQDFAAATSASVVKALLERYIITDQ</sequence>
<dbReference type="PANTHER" id="PTHR46082">
    <property type="entry name" value="ATP/GTP-BINDING PROTEIN-RELATED"/>
    <property type="match status" value="1"/>
</dbReference>
<dbReference type="InterPro" id="IPR000845">
    <property type="entry name" value="Nucleoside_phosphorylase_d"/>
</dbReference>
<reference evidence="3" key="2">
    <citation type="submission" date="2020-10" db="EMBL/GenBank/DDBJ databases">
        <authorList>
            <person name="Peck L.D."/>
            <person name="Nowell R.W."/>
            <person name="Flood J."/>
            <person name="Ryan M.J."/>
            <person name="Barraclough T.G."/>
        </authorList>
    </citation>
    <scope>NUCLEOTIDE SEQUENCE</scope>
    <source>
        <strain evidence="3">IMI 127659i</strain>
    </source>
</reference>
<dbReference type="InterPro" id="IPR035994">
    <property type="entry name" value="Nucleoside_phosphorylase_sf"/>
</dbReference>
<comment type="caution">
    <text evidence="3">The sequence shown here is derived from an EMBL/GenBank/DDBJ whole genome shotgun (WGS) entry which is preliminary data.</text>
</comment>
<evidence type="ECO:0000259" key="2">
    <source>
        <dbReference type="Pfam" id="PF01048"/>
    </source>
</evidence>
<dbReference type="PANTHER" id="PTHR46082:SF6">
    <property type="entry name" value="AAA+ ATPASE DOMAIN-CONTAINING PROTEIN-RELATED"/>
    <property type="match status" value="1"/>
</dbReference>
<dbReference type="AlphaFoldDB" id="A0A9P7HWM2"/>
<proteinExistence type="predicted"/>
<dbReference type="GO" id="GO:0003824">
    <property type="term" value="F:catalytic activity"/>
    <property type="evidence" value="ECO:0007669"/>
    <property type="project" value="InterPro"/>
</dbReference>
<dbReference type="InterPro" id="IPR053137">
    <property type="entry name" value="NLR-like"/>
</dbReference>
<evidence type="ECO:0000313" key="3">
    <source>
        <dbReference type="EMBL" id="KAG5763466.1"/>
    </source>
</evidence>
<evidence type="ECO:0000256" key="1">
    <source>
        <dbReference type="SAM" id="MobiDB-lite"/>
    </source>
</evidence>
<dbReference type="SUPFAM" id="SSF53167">
    <property type="entry name" value="Purine and uridine phosphorylases"/>
    <property type="match status" value="1"/>
</dbReference>